<evidence type="ECO:0000313" key="2">
    <source>
        <dbReference type="Proteomes" id="UP001396334"/>
    </source>
</evidence>
<comment type="caution">
    <text evidence="1">The sequence shown here is derived from an EMBL/GenBank/DDBJ whole genome shotgun (WGS) entry which is preliminary data.</text>
</comment>
<reference evidence="1 2" key="1">
    <citation type="journal article" date="2024" name="G3 (Bethesda)">
        <title>Genome assembly of Hibiscus sabdariffa L. provides insights into metabolisms of medicinal natural products.</title>
        <authorList>
            <person name="Kim T."/>
        </authorList>
    </citation>
    <scope>NUCLEOTIDE SEQUENCE [LARGE SCALE GENOMIC DNA]</scope>
    <source>
        <strain evidence="1">TK-2024</strain>
        <tissue evidence="1">Old leaves</tissue>
    </source>
</reference>
<keyword evidence="2" id="KW-1185">Reference proteome</keyword>
<name>A0ABR2SV01_9ROSI</name>
<accession>A0ABR2SV01</accession>
<evidence type="ECO:0000313" key="1">
    <source>
        <dbReference type="EMBL" id="KAK9029067.1"/>
    </source>
</evidence>
<proteinExistence type="predicted"/>
<sequence>MIFVLGDRNGVRIWGWEDLSLASSSIPNPPPTTTVVAAKKTKKTHESINNRLALKLQKVAKTKIEYDAHRAHRVRH</sequence>
<protein>
    <submittedName>
        <fullName evidence="1">Uncharacterized protein</fullName>
    </submittedName>
</protein>
<gene>
    <name evidence="1" type="ORF">V6N11_026190</name>
</gene>
<organism evidence="1 2">
    <name type="scientific">Hibiscus sabdariffa</name>
    <name type="common">roselle</name>
    <dbReference type="NCBI Taxonomy" id="183260"/>
    <lineage>
        <taxon>Eukaryota</taxon>
        <taxon>Viridiplantae</taxon>
        <taxon>Streptophyta</taxon>
        <taxon>Embryophyta</taxon>
        <taxon>Tracheophyta</taxon>
        <taxon>Spermatophyta</taxon>
        <taxon>Magnoliopsida</taxon>
        <taxon>eudicotyledons</taxon>
        <taxon>Gunneridae</taxon>
        <taxon>Pentapetalae</taxon>
        <taxon>rosids</taxon>
        <taxon>malvids</taxon>
        <taxon>Malvales</taxon>
        <taxon>Malvaceae</taxon>
        <taxon>Malvoideae</taxon>
        <taxon>Hibiscus</taxon>
    </lineage>
</organism>
<dbReference type="EMBL" id="JBBPBN010000011">
    <property type="protein sequence ID" value="KAK9029067.1"/>
    <property type="molecule type" value="Genomic_DNA"/>
</dbReference>
<dbReference type="Proteomes" id="UP001396334">
    <property type="component" value="Unassembled WGS sequence"/>
</dbReference>